<dbReference type="Gene3D" id="1.10.1130.10">
    <property type="entry name" value="Flavocytochrome C3, Chain A"/>
    <property type="match status" value="1"/>
</dbReference>
<feature type="binding site" description="axial binding residue" evidence="15">
    <location>
        <position position="106"/>
    </location>
    <ligand>
        <name>heme c</name>
        <dbReference type="ChEBI" id="CHEBI:61717"/>
        <label>2</label>
    </ligand>
    <ligandPart>
        <name>Fe</name>
        <dbReference type="ChEBI" id="CHEBI:18248"/>
    </ligandPart>
</feature>
<evidence type="ECO:0000256" key="8">
    <source>
        <dbReference type="ARBA" id="ARBA00022729"/>
    </source>
</evidence>
<comment type="similarity">
    <text evidence="3 13">Belongs to the NapB family.</text>
</comment>
<protein>
    <recommendedName>
        <fullName evidence="4 13">Periplasmic nitrate reductase, electron transfer subunit</fullName>
    </recommendedName>
    <alternativeName>
        <fullName evidence="12 13">Diheme cytochrome c NapB</fullName>
    </alternativeName>
</protein>
<evidence type="ECO:0000256" key="13">
    <source>
        <dbReference type="PIRNR" id="PIRNR006105"/>
    </source>
</evidence>
<feature type="binding site" description="axial binding residue" evidence="15">
    <location>
        <position position="71"/>
    </location>
    <ligand>
        <name>heme c</name>
        <dbReference type="ChEBI" id="CHEBI:61717"/>
        <label>1</label>
    </ligand>
    <ligandPart>
        <name>Fe</name>
        <dbReference type="ChEBI" id="CHEBI:18248"/>
    </ligandPart>
</feature>
<gene>
    <name evidence="18" type="ORF">GLW01_02280</name>
</gene>
<dbReference type="RefSeq" id="WP_151438942.1">
    <property type="nucleotide sequence ID" value="NZ_WMEX01000001.1"/>
</dbReference>
<evidence type="ECO:0000256" key="5">
    <source>
        <dbReference type="ARBA" id="ARBA00022448"/>
    </source>
</evidence>
<feature type="binding site" description="covalent" evidence="14">
    <location>
        <position position="125"/>
    </location>
    <ligand>
        <name>heme c</name>
        <dbReference type="ChEBI" id="CHEBI:61717"/>
        <label>2</label>
    </ligand>
</feature>
<keyword evidence="11 15" id="KW-0408">Iron</keyword>
<keyword evidence="7 15" id="KW-0479">Metal-binding</keyword>
<evidence type="ECO:0000313" key="19">
    <source>
        <dbReference type="Proteomes" id="UP000460751"/>
    </source>
</evidence>
<evidence type="ECO:0000256" key="17">
    <source>
        <dbReference type="SAM" id="SignalP"/>
    </source>
</evidence>
<dbReference type="EMBL" id="WMEX01000001">
    <property type="protein sequence ID" value="MYL25615.1"/>
    <property type="molecule type" value="Genomic_DNA"/>
</dbReference>
<dbReference type="GO" id="GO:0046872">
    <property type="term" value="F:metal ion binding"/>
    <property type="evidence" value="ECO:0007669"/>
    <property type="project" value="UniProtKB-KW"/>
</dbReference>
<keyword evidence="19" id="KW-1185">Reference proteome</keyword>
<dbReference type="GO" id="GO:0009061">
    <property type="term" value="P:anaerobic respiration"/>
    <property type="evidence" value="ECO:0007669"/>
    <property type="project" value="InterPro"/>
</dbReference>
<dbReference type="InterPro" id="IPR005591">
    <property type="entry name" value="NapB"/>
</dbReference>
<feature type="binding site" description="axial binding residue" evidence="15">
    <location>
        <position position="89"/>
    </location>
    <ligand>
        <name>heme c</name>
        <dbReference type="ChEBI" id="CHEBI:61717"/>
        <label>1</label>
    </ligand>
    <ligandPart>
        <name>Fe</name>
        <dbReference type="ChEBI" id="CHEBI:18248"/>
    </ligandPart>
</feature>
<organism evidence="18 19">
    <name type="scientific">Vreelandella halophila</name>
    <dbReference type="NCBI Taxonomy" id="86177"/>
    <lineage>
        <taxon>Bacteria</taxon>
        <taxon>Pseudomonadati</taxon>
        <taxon>Pseudomonadota</taxon>
        <taxon>Gammaproteobacteria</taxon>
        <taxon>Oceanospirillales</taxon>
        <taxon>Halomonadaceae</taxon>
        <taxon>Vreelandella</taxon>
    </lineage>
</organism>
<dbReference type="Proteomes" id="UP000460751">
    <property type="component" value="Unassembled WGS sequence"/>
</dbReference>
<keyword evidence="6 14" id="KW-0349">Heme</keyword>
<evidence type="ECO:0000256" key="15">
    <source>
        <dbReference type="PIRSR" id="PIRSR006105-2"/>
    </source>
</evidence>
<feature type="binding site" description="covalent" evidence="14">
    <location>
        <position position="88"/>
    </location>
    <ligand>
        <name>heme c</name>
        <dbReference type="ChEBI" id="CHEBI:61717"/>
        <label>1</label>
    </ligand>
</feature>
<evidence type="ECO:0000256" key="12">
    <source>
        <dbReference type="ARBA" id="ARBA00031832"/>
    </source>
</evidence>
<dbReference type="FunFam" id="1.10.1130.10:FF:000001">
    <property type="entry name" value="Periplasmic nitrate reductase, electron transfer subunit"/>
    <property type="match status" value="1"/>
</dbReference>
<evidence type="ECO:0000256" key="1">
    <source>
        <dbReference type="ARBA" id="ARBA00002599"/>
    </source>
</evidence>
<feature type="compositionally biased region" description="Basic and acidic residues" evidence="16">
    <location>
        <begin position="52"/>
        <end position="62"/>
    </location>
</feature>
<feature type="region of interest" description="Disordered" evidence="16">
    <location>
        <begin position="26"/>
        <end position="71"/>
    </location>
</feature>
<evidence type="ECO:0000256" key="6">
    <source>
        <dbReference type="ARBA" id="ARBA00022617"/>
    </source>
</evidence>
<accession>A0A9X5B3F3</accession>
<feature type="binding site" description="covalent" evidence="14">
    <location>
        <position position="128"/>
    </location>
    <ligand>
        <name>heme c</name>
        <dbReference type="ChEBI" id="CHEBI:61717"/>
        <label>2</label>
    </ligand>
</feature>
<keyword evidence="10 13" id="KW-0249">Electron transport</keyword>
<comment type="PTM">
    <text evidence="14">Binds 2 heme C groups per subunit.</text>
</comment>
<name>A0A9X5B3F3_9GAMM</name>
<dbReference type="PANTHER" id="PTHR38604:SF1">
    <property type="entry name" value="PERIPLASMIC NITRATE REDUCTASE, ELECTRON TRANSFER SUBUNIT"/>
    <property type="match status" value="1"/>
</dbReference>
<evidence type="ECO:0000256" key="11">
    <source>
        <dbReference type="ARBA" id="ARBA00023004"/>
    </source>
</evidence>
<evidence type="ECO:0000256" key="2">
    <source>
        <dbReference type="ARBA" id="ARBA00004418"/>
    </source>
</evidence>
<dbReference type="PANTHER" id="PTHR38604">
    <property type="entry name" value="PERIPLASMIC NITRATE REDUCTASE, ELECTRON TRANSFER SUBUNIT"/>
    <property type="match status" value="1"/>
</dbReference>
<comment type="subunit">
    <text evidence="13">Component of the periplasmic nitrate reductase NapAB complex composed of NapA and NapB.</text>
</comment>
<feature type="chain" id="PRO_5040957571" description="Periplasmic nitrate reductase, electron transfer subunit" evidence="17">
    <location>
        <begin position="18"/>
        <end position="164"/>
    </location>
</feature>
<keyword evidence="5 13" id="KW-0813">Transport</keyword>
<comment type="caution">
    <text evidence="18">The sequence shown here is derived from an EMBL/GenBank/DDBJ whole genome shotgun (WGS) entry which is preliminary data.</text>
</comment>
<evidence type="ECO:0000256" key="4">
    <source>
        <dbReference type="ARBA" id="ARBA00013773"/>
    </source>
</evidence>
<dbReference type="SUPFAM" id="SSF48695">
    <property type="entry name" value="Multiheme cytochromes"/>
    <property type="match status" value="1"/>
</dbReference>
<dbReference type="GO" id="GO:0042597">
    <property type="term" value="C:periplasmic space"/>
    <property type="evidence" value="ECO:0007669"/>
    <property type="project" value="UniProtKB-SubCell"/>
</dbReference>
<feature type="binding site" description="axial binding residue" evidence="15">
    <location>
        <position position="129"/>
    </location>
    <ligand>
        <name>heme c</name>
        <dbReference type="ChEBI" id="CHEBI:61717"/>
        <label>2</label>
    </ligand>
    <ligandPart>
        <name>Fe</name>
        <dbReference type="ChEBI" id="CHEBI:18248"/>
    </ligandPart>
</feature>
<evidence type="ECO:0000256" key="10">
    <source>
        <dbReference type="ARBA" id="ARBA00022982"/>
    </source>
</evidence>
<evidence type="ECO:0000313" key="18">
    <source>
        <dbReference type="EMBL" id="MYL25615.1"/>
    </source>
</evidence>
<dbReference type="AlphaFoldDB" id="A0A9X5B3F3"/>
<keyword evidence="9 13" id="KW-0574">Periplasm</keyword>
<dbReference type="Pfam" id="PF03892">
    <property type="entry name" value="NapB"/>
    <property type="match status" value="1"/>
</dbReference>
<dbReference type="InterPro" id="IPR036280">
    <property type="entry name" value="Multihaem_cyt_sf"/>
</dbReference>
<evidence type="ECO:0000256" key="9">
    <source>
        <dbReference type="ARBA" id="ARBA00022764"/>
    </source>
</evidence>
<evidence type="ECO:0000256" key="7">
    <source>
        <dbReference type="ARBA" id="ARBA00022723"/>
    </source>
</evidence>
<comment type="subcellular location">
    <subcellularLocation>
        <location evidence="2 13">Periplasm</location>
    </subcellularLocation>
</comment>
<evidence type="ECO:0000256" key="3">
    <source>
        <dbReference type="ARBA" id="ARBA00007368"/>
    </source>
</evidence>
<keyword evidence="8 17" id="KW-0732">Signal</keyword>
<sequence>MKSFITTVTLLVLTVLAMGVAAEKTTDAPRPDGLRGAGYSATPAAPPIAGVTDRKGREERNYPEQPPVIPHSIDGYQLDKRFNQCLDCHSRSASPESGAPMVSITHFMDRNKQVLAAVSPDRYFCTQCHVPQTDVDPLVENQFETVDEVLRRLAEDGDGQGGAE</sequence>
<evidence type="ECO:0000256" key="16">
    <source>
        <dbReference type="SAM" id="MobiDB-lite"/>
    </source>
</evidence>
<evidence type="ECO:0000256" key="14">
    <source>
        <dbReference type="PIRSR" id="PIRSR006105-1"/>
    </source>
</evidence>
<reference evidence="18 19" key="1">
    <citation type="submission" date="2019-11" db="EMBL/GenBank/DDBJ databases">
        <title>Genome sequences of 17 halophilic strains isolated from different environments.</title>
        <authorList>
            <person name="Furrow R.E."/>
        </authorList>
    </citation>
    <scope>NUCLEOTIDE SEQUENCE [LARGE SCALE GENOMIC DNA]</scope>
    <source>
        <strain evidence="18 19">22507_15_FS</strain>
    </source>
</reference>
<dbReference type="OrthoDB" id="13290at2"/>
<feature type="signal peptide" evidence="17">
    <location>
        <begin position="1"/>
        <end position="17"/>
    </location>
</feature>
<dbReference type="PIRSF" id="PIRSF006105">
    <property type="entry name" value="NapB"/>
    <property type="match status" value="1"/>
</dbReference>
<feature type="binding site" description="covalent" evidence="14">
    <location>
        <position position="85"/>
    </location>
    <ligand>
        <name>heme c</name>
        <dbReference type="ChEBI" id="CHEBI:61717"/>
        <label>1</label>
    </ligand>
</feature>
<proteinExistence type="inferred from homology"/>
<comment type="function">
    <text evidence="1">Electron transfer subunit of the periplasmic nitrate reductase complex NapAB. Receives electrons from the membrane-anchored tetraheme c-type NapC protein and transfers these to NapA subunit, thus allowing electron flow between membrane and periplasm. Essential for periplasmic nitrate reduction with nitrate as the terminal electron acceptor.</text>
</comment>